<dbReference type="STRING" id="320771.Cflav_PD0908"/>
<proteinExistence type="predicted"/>
<evidence type="ECO:0000313" key="1">
    <source>
        <dbReference type="EMBL" id="EEF57808.1"/>
    </source>
</evidence>
<gene>
    <name evidence="1" type="ORF">Cflav_PD0908</name>
</gene>
<organism evidence="1 2">
    <name type="scientific">Pedosphaera parvula (strain Ellin514)</name>
    <dbReference type="NCBI Taxonomy" id="320771"/>
    <lineage>
        <taxon>Bacteria</taxon>
        <taxon>Pseudomonadati</taxon>
        <taxon>Verrucomicrobiota</taxon>
        <taxon>Pedosphaerae</taxon>
        <taxon>Pedosphaerales</taxon>
        <taxon>Pedosphaeraceae</taxon>
        <taxon>Pedosphaera</taxon>
    </lineage>
</organism>
<sequence>MSRGDVDFLALLTKAQNTSALEQRLTGSDYIKAPGNCPPIFELNTAFNLGKVAYVTSVSPQQKRVAHQGIGPKGKTVWRGSLSVIYTI</sequence>
<comment type="caution">
    <text evidence="1">The sequence shown here is derived from an EMBL/GenBank/DDBJ whole genome shotgun (WGS) entry which is preliminary data.</text>
</comment>
<reference evidence="1 2" key="1">
    <citation type="journal article" date="2011" name="J. Bacteriol.">
        <title>Genome sequence of 'Pedosphaera parvula' Ellin514, an aerobic Verrucomicrobial isolate from pasture soil.</title>
        <authorList>
            <person name="Kant R."/>
            <person name="van Passel M.W."/>
            <person name="Sangwan P."/>
            <person name="Palva A."/>
            <person name="Lucas S."/>
            <person name="Copeland A."/>
            <person name="Lapidus A."/>
            <person name="Glavina Del Rio T."/>
            <person name="Dalin E."/>
            <person name="Tice H."/>
            <person name="Bruce D."/>
            <person name="Goodwin L."/>
            <person name="Pitluck S."/>
            <person name="Chertkov O."/>
            <person name="Larimer F.W."/>
            <person name="Land M.L."/>
            <person name="Hauser L."/>
            <person name="Brettin T.S."/>
            <person name="Detter J.C."/>
            <person name="Han S."/>
            <person name="de Vos W.M."/>
            <person name="Janssen P.H."/>
            <person name="Smidt H."/>
        </authorList>
    </citation>
    <scope>NUCLEOTIDE SEQUENCE [LARGE SCALE GENOMIC DNA]</scope>
    <source>
        <strain evidence="1 2">Ellin514</strain>
    </source>
</reference>
<keyword evidence="2" id="KW-1185">Reference proteome</keyword>
<accession>B9XQV1</accession>
<evidence type="ECO:0000313" key="2">
    <source>
        <dbReference type="Proteomes" id="UP000003688"/>
    </source>
</evidence>
<dbReference type="AlphaFoldDB" id="B9XQV1"/>
<name>B9XQV1_PEDPL</name>
<protein>
    <submittedName>
        <fullName evidence="1">Uncharacterized protein</fullName>
    </submittedName>
</protein>
<dbReference type="EMBL" id="ABOX02000057">
    <property type="protein sequence ID" value="EEF57808.1"/>
    <property type="molecule type" value="Genomic_DNA"/>
</dbReference>
<dbReference type="Proteomes" id="UP000003688">
    <property type="component" value="Unassembled WGS sequence"/>
</dbReference>